<dbReference type="CDD" id="cd13961">
    <property type="entry name" value="PT_UbiA_DGGGPS"/>
    <property type="match status" value="1"/>
</dbReference>
<feature type="transmembrane region" description="Helical" evidence="5">
    <location>
        <begin position="111"/>
        <end position="128"/>
    </location>
</feature>
<feature type="transmembrane region" description="Helical" evidence="5">
    <location>
        <begin position="60"/>
        <end position="77"/>
    </location>
</feature>
<accession>A0A381NV06</accession>
<feature type="transmembrane region" description="Helical" evidence="5">
    <location>
        <begin position="84"/>
        <end position="105"/>
    </location>
</feature>
<gene>
    <name evidence="6" type="ORF">METZ01_LOCUS11151</name>
</gene>
<keyword evidence="3 5" id="KW-1133">Transmembrane helix</keyword>
<dbReference type="InterPro" id="IPR050475">
    <property type="entry name" value="Prenyltransferase_related"/>
</dbReference>
<comment type="subcellular location">
    <subcellularLocation>
        <location evidence="1">Membrane</location>
        <topology evidence="1">Multi-pass membrane protein</topology>
    </subcellularLocation>
</comment>
<dbReference type="Gene3D" id="1.20.120.1780">
    <property type="entry name" value="UbiA prenyltransferase"/>
    <property type="match status" value="1"/>
</dbReference>
<keyword evidence="2 5" id="KW-0812">Transmembrane</keyword>
<evidence type="ECO:0000313" key="6">
    <source>
        <dbReference type="EMBL" id="SUZ58297.1"/>
    </source>
</evidence>
<evidence type="ECO:0000256" key="2">
    <source>
        <dbReference type="ARBA" id="ARBA00022692"/>
    </source>
</evidence>
<dbReference type="AlphaFoldDB" id="A0A381NV06"/>
<dbReference type="InterPro" id="IPR044878">
    <property type="entry name" value="UbiA_sf"/>
</dbReference>
<proteinExistence type="predicted"/>
<evidence type="ECO:0008006" key="7">
    <source>
        <dbReference type="Google" id="ProtNLM"/>
    </source>
</evidence>
<dbReference type="PANTHER" id="PTHR42723">
    <property type="entry name" value="CHLOROPHYLL SYNTHASE"/>
    <property type="match status" value="1"/>
</dbReference>
<dbReference type="PANTHER" id="PTHR42723:SF1">
    <property type="entry name" value="CHLOROPHYLL SYNTHASE, CHLOROPLASTIC"/>
    <property type="match status" value="1"/>
</dbReference>
<sequence>MFYTAGANTLNDYFDYKIDKINRPDRAISSGLVLRRHALIFSLFAFILGTLFALQLNKNSQLVSIGISLPLIIGYNAKLKYFPLIGNIVVALILSLSFIYAGFIFDNIKPLIIPAVLAFGLTLIREIVKDMADVIGDKSVGLKTFPIIYGENKTIVLCTVLSSLLGIGSFVPFITGYYNIFYGILLILTVEIPLAVVVILLLNKPNIATAKRSTKLLKFCTLGGLFSIYIGTI</sequence>
<evidence type="ECO:0000256" key="3">
    <source>
        <dbReference type="ARBA" id="ARBA00022989"/>
    </source>
</evidence>
<evidence type="ECO:0000256" key="4">
    <source>
        <dbReference type="ARBA" id="ARBA00023136"/>
    </source>
</evidence>
<dbReference type="EMBL" id="UINC01000610">
    <property type="protein sequence ID" value="SUZ58297.1"/>
    <property type="molecule type" value="Genomic_DNA"/>
</dbReference>
<keyword evidence="4 5" id="KW-0472">Membrane</keyword>
<dbReference type="GO" id="GO:0016020">
    <property type="term" value="C:membrane"/>
    <property type="evidence" value="ECO:0007669"/>
    <property type="project" value="UniProtKB-SubCell"/>
</dbReference>
<dbReference type="Gene3D" id="1.10.357.140">
    <property type="entry name" value="UbiA prenyltransferase"/>
    <property type="match status" value="1"/>
</dbReference>
<reference evidence="6" key="1">
    <citation type="submission" date="2018-05" db="EMBL/GenBank/DDBJ databases">
        <authorList>
            <person name="Lanie J.A."/>
            <person name="Ng W.-L."/>
            <person name="Kazmierczak K.M."/>
            <person name="Andrzejewski T.M."/>
            <person name="Davidsen T.M."/>
            <person name="Wayne K.J."/>
            <person name="Tettelin H."/>
            <person name="Glass J.I."/>
            <person name="Rusch D."/>
            <person name="Podicherti R."/>
            <person name="Tsui H.-C.T."/>
            <person name="Winkler M.E."/>
        </authorList>
    </citation>
    <scope>NUCLEOTIDE SEQUENCE</scope>
</reference>
<feature type="transmembrane region" description="Helical" evidence="5">
    <location>
        <begin position="180"/>
        <end position="203"/>
    </location>
</feature>
<feature type="transmembrane region" description="Helical" evidence="5">
    <location>
        <begin position="33"/>
        <end position="54"/>
    </location>
</feature>
<protein>
    <recommendedName>
        <fullName evidence="7">4-hydroxybenzoate polyprenyltransferase</fullName>
    </recommendedName>
</protein>
<dbReference type="InterPro" id="IPR000537">
    <property type="entry name" value="UbiA_prenyltransferase"/>
</dbReference>
<name>A0A381NV06_9ZZZZ</name>
<evidence type="ECO:0000256" key="1">
    <source>
        <dbReference type="ARBA" id="ARBA00004141"/>
    </source>
</evidence>
<dbReference type="Pfam" id="PF01040">
    <property type="entry name" value="UbiA"/>
    <property type="match status" value="1"/>
</dbReference>
<dbReference type="GO" id="GO:0016765">
    <property type="term" value="F:transferase activity, transferring alkyl or aryl (other than methyl) groups"/>
    <property type="evidence" value="ECO:0007669"/>
    <property type="project" value="InterPro"/>
</dbReference>
<organism evidence="6">
    <name type="scientific">marine metagenome</name>
    <dbReference type="NCBI Taxonomy" id="408172"/>
    <lineage>
        <taxon>unclassified sequences</taxon>
        <taxon>metagenomes</taxon>
        <taxon>ecological metagenomes</taxon>
    </lineage>
</organism>
<evidence type="ECO:0000256" key="5">
    <source>
        <dbReference type="SAM" id="Phobius"/>
    </source>
</evidence>
<feature type="transmembrane region" description="Helical" evidence="5">
    <location>
        <begin position="155"/>
        <end position="174"/>
    </location>
</feature>